<protein>
    <submittedName>
        <fullName evidence="2">Uncharacterized protein</fullName>
    </submittedName>
</protein>
<feature type="region of interest" description="Disordered" evidence="1">
    <location>
        <begin position="1"/>
        <end position="35"/>
    </location>
</feature>
<comment type="caution">
    <text evidence="2">The sequence shown here is derived from an EMBL/GenBank/DDBJ whole genome shotgun (WGS) entry which is preliminary data.</text>
</comment>
<gene>
    <name evidence="2" type="ORF">EVA_14538</name>
</gene>
<dbReference type="AlphaFoldDB" id="J9FQW8"/>
<evidence type="ECO:0000256" key="1">
    <source>
        <dbReference type="SAM" id="MobiDB-lite"/>
    </source>
</evidence>
<organism evidence="2">
    <name type="scientific">gut metagenome</name>
    <dbReference type="NCBI Taxonomy" id="749906"/>
    <lineage>
        <taxon>unclassified sequences</taxon>
        <taxon>metagenomes</taxon>
        <taxon>organismal metagenomes</taxon>
    </lineage>
</organism>
<reference evidence="2" key="1">
    <citation type="journal article" date="2012" name="PLoS ONE">
        <title>Gene sets for utilization of primary and secondary nutrition supplies in the distal gut of endangered iberian lynx.</title>
        <authorList>
            <person name="Alcaide M."/>
            <person name="Messina E."/>
            <person name="Richter M."/>
            <person name="Bargiela R."/>
            <person name="Peplies J."/>
            <person name="Huws S.A."/>
            <person name="Newbold C.J."/>
            <person name="Golyshin P.N."/>
            <person name="Simon M.A."/>
            <person name="Lopez G."/>
            <person name="Yakimov M.M."/>
            <person name="Ferrer M."/>
        </authorList>
    </citation>
    <scope>NUCLEOTIDE SEQUENCE</scope>
</reference>
<evidence type="ECO:0000313" key="2">
    <source>
        <dbReference type="EMBL" id="EJW97356.1"/>
    </source>
</evidence>
<sequence>MSIKKNAPPNKGQRIIKELKYLSPKPKIEKTTDPE</sequence>
<dbReference type="EMBL" id="AMCI01004809">
    <property type="protein sequence ID" value="EJW97356.1"/>
    <property type="molecule type" value="Genomic_DNA"/>
</dbReference>
<accession>J9FQW8</accession>
<proteinExistence type="predicted"/>
<feature type="compositionally biased region" description="Basic and acidic residues" evidence="1">
    <location>
        <begin position="15"/>
        <end position="35"/>
    </location>
</feature>
<name>J9FQW8_9ZZZZ</name>